<evidence type="ECO:0000313" key="1">
    <source>
        <dbReference type="EMBL" id="QGU01811.1"/>
    </source>
</evidence>
<dbReference type="Proteomes" id="UP000427071">
    <property type="component" value="Chromosome"/>
</dbReference>
<name>A0A6B8VPR9_9CORY</name>
<gene>
    <name evidence="1" type="ORF">CKALI_04665</name>
</gene>
<dbReference type="KEGG" id="ckw:CKALI_04665"/>
<protein>
    <submittedName>
        <fullName evidence="1">Uncharacterized protein</fullName>
    </submittedName>
</protein>
<proteinExistence type="predicted"/>
<organism evidence="1 2">
    <name type="scientific">Corynebacterium kalinowskii</name>
    <dbReference type="NCBI Taxonomy" id="2675216"/>
    <lineage>
        <taxon>Bacteria</taxon>
        <taxon>Bacillati</taxon>
        <taxon>Actinomycetota</taxon>
        <taxon>Actinomycetes</taxon>
        <taxon>Mycobacteriales</taxon>
        <taxon>Corynebacteriaceae</taxon>
        <taxon>Corynebacterium</taxon>
    </lineage>
</organism>
<evidence type="ECO:0000313" key="2">
    <source>
        <dbReference type="Proteomes" id="UP000427071"/>
    </source>
</evidence>
<dbReference type="AlphaFoldDB" id="A0A6B8VPR9"/>
<dbReference type="RefSeq" id="WP_156192183.1">
    <property type="nucleotide sequence ID" value="NZ_CP046452.1"/>
</dbReference>
<dbReference type="EMBL" id="CP046452">
    <property type="protein sequence ID" value="QGU01811.1"/>
    <property type="molecule type" value="Genomic_DNA"/>
</dbReference>
<accession>A0A6B8VPR9</accession>
<sequence length="561" mass="63185">MNVHYRLVFDDYVLERCGSHVRITRGGKNWYWYNGSVTWRFDEDLPLAQPGFRLPSWEGITLLAMDDDDFYEELGEHTSKETEFLGRLALELVMEPRVSVIVDKETGVRLGLRSPRASLLSTSFELLPGSLNATWTGPTRKIMLPAEFEGRVVNTLPALDTELRVITNRHELQGELEEYRVGNRVPLALQFSTGQAWHPQCEQTVRGWVHIDSGEPNPNWHGLLISRGWTATYSTNEPRRGDQELTGFFYDRDNLHCPVTYVEITAIHAVLSHADSEEQHYLPVADASAVPTAGGWKAEEFIIDGFSVDPPPLVQWQPGYGYMLADDEVLWAACVDIPAVDAYSLETGELLRRVHVPAPLDQHRRLKEDPSRGVVMAFGDQSYVLHSGETFSVSPKKQTSDPMLTEFDDGIAMYNRMDPVTDTDQMMLVIAGVGEVPLTSPEPVPVGISNFIRIDAFWFAGLIVTIVGDQVRFFTAEGSETTPLAGIDWVNAQRFQSVIMECVEDNSRFFDPADGSLITSFEGSIERIMRGAPEHLVVLADQKIWQWRPTSDWTFVEASFE</sequence>
<reference evidence="2" key="1">
    <citation type="submission" date="2019-11" db="EMBL/GenBank/DDBJ databases">
        <title>Complete genome sequence of Corynebacterium kalinowskii 1959, a novel Corynebacterium species isolated from soil of a small paddock in Vilsendorf, Germany.</title>
        <authorList>
            <person name="Schaffert L."/>
            <person name="Ruwe M."/>
            <person name="Milse J."/>
            <person name="Hanuschka K."/>
            <person name="Ortseifen V."/>
            <person name="Droste J."/>
            <person name="Brandt D."/>
            <person name="Schlueter L."/>
            <person name="Kutter Y."/>
            <person name="Vinke S."/>
            <person name="Viehoefer P."/>
            <person name="Jacob L."/>
            <person name="Luebke N.-C."/>
            <person name="Schulte-Berndt E."/>
            <person name="Hain C."/>
            <person name="Linder M."/>
            <person name="Schmidt P."/>
            <person name="Wollenschlaeger L."/>
            <person name="Luttermann T."/>
            <person name="Thieme E."/>
            <person name="Hassa J."/>
            <person name="Haak M."/>
            <person name="Wittchen M."/>
            <person name="Mentz A."/>
            <person name="Persicke M."/>
            <person name="Busche T."/>
            <person name="Ruckert C."/>
        </authorList>
    </citation>
    <scope>NUCLEOTIDE SEQUENCE [LARGE SCALE GENOMIC DNA]</scope>
    <source>
        <strain evidence="2">1959</strain>
    </source>
</reference>
<keyword evidence="2" id="KW-1185">Reference proteome</keyword>